<dbReference type="AlphaFoldDB" id="A0A7L5C172"/>
<dbReference type="Proteomes" id="UP000503336">
    <property type="component" value="Chromosome"/>
</dbReference>
<keyword evidence="1" id="KW-1133">Transmembrane helix</keyword>
<dbReference type="EMBL" id="CP049056">
    <property type="protein sequence ID" value="QIE55894.1"/>
    <property type="molecule type" value="Genomic_DNA"/>
</dbReference>
<proteinExistence type="predicted"/>
<keyword evidence="1" id="KW-0812">Transmembrane</keyword>
<evidence type="ECO:0000313" key="2">
    <source>
        <dbReference type="EMBL" id="QIE55894.1"/>
    </source>
</evidence>
<gene>
    <name evidence="2" type="ORF">G5B40_10805</name>
</gene>
<reference evidence="2 3" key="1">
    <citation type="submission" date="2020-02" db="EMBL/GenBank/DDBJ databases">
        <title>complete genome sequence of Rhodobacteraceae bacterium.</title>
        <authorList>
            <person name="Park J."/>
            <person name="Kim Y.-S."/>
            <person name="Kim K.-H."/>
        </authorList>
    </citation>
    <scope>NUCLEOTIDE SEQUENCE [LARGE SCALE GENOMIC DNA]</scope>
    <source>
        <strain evidence="2 3">RR4-56</strain>
    </source>
</reference>
<accession>A0A7L5C172</accession>
<sequence length="87" mass="8787">MVMVFNGKTRGMLARFFADRGGAATADWVVLTSVVVVIGVATIYFVLGPEGGFTNLINSMSSEVDQAGANMEGVAASGASAIPGSGD</sequence>
<dbReference type="RefSeq" id="WP_165098390.1">
    <property type="nucleotide sequence ID" value="NZ_CP049056.1"/>
</dbReference>
<evidence type="ECO:0000256" key="1">
    <source>
        <dbReference type="SAM" id="Phobius"/>
    </source>
</evidence>
<protein>
    <recommendedName>
        <fullName evidence="4">Pilus assembly protein</fullName>
    </recommendedName>
</protein>
<name>A0A7L5C172_9RHOB</name>
<organism evidence="2 3">
    <name type="scientific">Pikeienuella piscinae</name>
    <dbReference type="NCBI Taxonomy" id="2748098"/>
    <lineage>
        <taxon>Bacteria</taxon>
        <taxon>Pseudomonadati</taxon>
        <taxon>Pseudomonadota</taxon>
        <taxon>Alphaproteobacteria</taxon>
        <taxon>Rhodobacterales</taxon>
        <taxon>Paracoccaceae</taxon>
        <taxon>Pikeienuella</taxon>
    </lineage>
</organism>
<keyword evidence="3" id="KW-1185">Reference proteome</keyword>
<evidence type="ECO:0000313" key="3">
    <source>
        <dbReference type="Proteomes" id="UP000503336"/>
    </source>
</evidence>
<feature type="transmembrane region" description="Helical" evidence="1">
    <location>
        <begin position="21"/>
        <end position="47"/>
    </location>
</feature>
<keyword evidence="1" id="KW-0472">Membrane</keyword>
<evidence type="ECO:0008006" key="4">
    <source>
        <dbReference type="Google" id="ProtNLM"/>
    </source>
</evidence>
<dbReference type="KEGG" id="hdh:G5B40_10805"/>